<accession>A0A4V3I8M3</accession>
<evidence type="ECO:0000313" key="3">
    <source>
        <dbReference type="EMBL" id="TFB75541.1"/>
    </source>
</evidence>
<evidence type="ECO:0000313" key="2">
    <source>
        <dbReference type="EMBL" id="SDN73668.1"/>
    </source>
</evidence>
<dbReference type="Proteomes" id="UP000199639">
    <property type="component" value="Unassembled WGS sequence"/>
</dbReference>
<reference evidence="2 4" key="1">
    <citation type="submission" date="2016-10" db="EMBL/GenBank/DDBJ databases">
        <authorList>
            <person name="Varghese N."/>
            <person name="Submissions S."/>
        </authorList>
    </citation>
    <scope>NUCLEOTIDE SEQUENCE [LARGE SCALE GENOMIC DNA]</scope>
    <source>
        <strain evidence="2 4">CGMCC 1.11215</strain>
    </source>
</reference>
<feature type="transmembrane region" description="Helical" evidence="1">
    <location>
        <begin position="84"/>
        <end position="108"/>
    </location>
</feature>
<dbReference type="STRING" id="1424659.SAMN05216368_10744"/>
<protein>
    <recommendedName>
        <fullName evidence="6">DUF2975 domain-containing protein</fullName>
    </recommendedName>
</protein>
<evidence type="ECO:0000313" key="5">
    <source>
        <dbReference type="Proteomes" id="UP000298252"/>
    </source>
</evidence>
<keyword evidence="1" id="KW-0472">Membrane</keyword>
<name>A0A4V3I8M3_9MICO</name>
<dbReference type="RefSeq" id="WP_092340838.1">
    <property type="nucleotide sequence ID" value="NZ_FNIB01000007.1"/>
</dbReference>
<dbReference type="EMBL" id="SOFD01000029">
    <property type="protein sequence ID" value="TFB75541.1"/>
    <property type="molecule type" value="Genomic_DNA"/>
</dbReference>
<feature type="transmembrane region" description="Helical" evidence="1">
    <location>
        <begin position="7"/>
        <end position="28"/>
    </location>
</feature>
<dbReference type="Proteomes" id="UP000298252">
    <property type="component" value="Unassembled WGS sequence"/>
</dbReference>
<dbReference type="AlphaFoldDB" id="A0A4V3I8M3"/>
<dbReference type="EMBL" id="FNIB01000007">
    <property type="protein sequence ID" value="SDN73668.1"/>
    <property type="molecule type" value="Genomic_DNA"/>
</dbReference>
<keyword evidence="1" id="KW-1133">Transmembrane helix</keyword>
<proteinExistence type="predicted"/>
<keyword evidence="5" id="KW-1185">Reference proteome</keyword>
<reference evidence="3 5" key="2">
    <citation type="submission" date="2019-03" db="EMBL/GenBank/DDBJ databases">
        <title>Genomics of glacier-inhabiting Cryobacterium strains.</title>
        <authorList>
            <person name="Liu Q."/>
            <person name="Xin Y.-H."/>
        </authorList>
    </citation>
    <scope>NUCLEOTIDE SEQUENCE [LARGE SCALE GENOMIC DNA]</scope>
    <source>
        <strain evidence="3 5">Hh8</strain>
    </source>
</reference>
<feature type="transmembrane region" description="Helical" evidence="1">
    <location>
        <begin position="114"/>
        <end position="140"/>
    </location>
</feature>
<evidence type="ECO:0000313" key="4">
    <source>
        <dbReference type="Proteomes" id="UP000199639"/>
    </source>
</evidence>
<keyword evidence="1" id="KW-0812">Transmembrane</keyword>
<evidence type="ECO:0008006" key="6">
    <source>
        <dbReference type="Google" id="ProtNLM"/>
    </source>
</evidence>
<feature type="transmembrane region" description="Helical" evidence="1">
    <location>
        <begin position="48"/>
        <end position="72"/>
    </location>
</feature>
<sequence>MIIRRYWRIAVFAPFVGFLLAAVVAIVMTNAGSGETEFRFWFVVRSMANYGVIGAVIAAVALLGGLATVALVDRHLTKSRWVRTSVAAVGATLGVVLLSVVVAGVLSLVDDGAYAGITIAFGLVFGVTASVVAAVMVFYAEWRTL</sequence>
<evidence type="ECO:0000256" key="1">
    <source>
        <dbReference type="SAM" id="Phobius"/>
    </source>
</evidence>
<gene>
    <name evidence="3" type="ORF">E3O21_11970</name>
    <name evidence="2" type="ORF">SAMN05216368_10744</name>
</gene>
<organism evidence="2 4">
    <name type="scientific">Cryobacterium flavum</name>
    <dbReference type="NCBI Taxonomy" id="1424659"/>
    <lineage>
        <taxon>Bacteria</taxon>
        <taxon>Bacillati</taxon>
        <taxon>Actinomycetota</taxon>
        <taxon>Actinomycetes</taxon>
        <taxon>Micrococcales</taxon>
        <taxon>Microbacteriaceae</taxon>
        <taxon>Cryobacterium</taxon>
    </lineage>
</organism>